<evidence type="ECO:0000256" key="4">
    <source>
        <dbReference type="ARBA" id="ARBA00023004"/>
    </source>
</evidence>
<evidence type="ECO:0000256" key="1">
    <source>
        <dbReference type="ARBA" id="ARBA00001970"/>
    </source>
</evidence>
<dbReference type="RefSeq" id="WP_190251678.1">
    <property type="nucleotide sequence ID" value="NZ_BMPI01000020.1"/>
</dbReference>
<evidence type="ECO:0000256" key="3">
    <source>
        <dbReference type="ARBA" id="ARBA00022723"/>
    </source>
</evidence>
<evidence type="ECO:0000256" key="5">
    <source>
        <dbReference type="ARBA" id="ARBA00023239"/>
    </source>
</evidence>
<organism evidence="7 8">
    <name type="scientific">Dactylosporangium sucinum</name>
    <dbReference type="NCBI Taxonomy" id="1424081"/>
    <lineage>
        <taxon>Bacteria</taxon>
        <taxon>Bacillati</taxon>
        <taxon>Actinomycetota</taxon>
        <taxon>Actinomycetes</taxon>
        <taxon>Micromonosporales</taxon>
        <taxon>Micromonosporaceae</taxon>
        <taxon>Dactylosporangium</taxon>
    </lineage>
</organism>
<sequence length="357" mass="40455">MNGNAEKLEPAIPPHLRVARTYPLGAPEGFRPVTPSYSARFDPQVTALPMIFVGVQGRNRSSASEAVVRSWQATFQRPFGPAFRDRAEYVDELGYATAVVAAYWDDRRHYDRWDSELPREWWHQDASLDGDLGFFCERYTPSIKDTETTFSHPYPEGYSAIASHMSGMTDTHGYWGSARDRIPRSQIDAMDPTGRPALVGAVDGETLGRHVAVQPHENLCLLRSGQDWSETDHDERAFYLDEVRPALIKGMLELRDDGRRSGCFFNRFMTLVGPDGPIEKTYSLSAWHSLAAIEAWCWSDTHLKIFAAGTRHYRLAEGNANLKLYHEMSVIRAKDQAFEYFNCHRKTGMLNSLDPST</sequence>
<keyword evidence="4" id="KW-0408">Iron</keyword>
<evidence type="ECO:0000256" key="6">
    <source>
        <dbReference type="ARBA" id="ARBA00034312"/>
    </source>
</evidence>
<dbReference type="GO" id="GO:0046872">
    <property type="term" value="F:metal ion binding"/>
    <property type="evidence" value="ECO:0007669"/>
    <property type="project" value="UniProtKB-KW"/>
</dbReference>
<evidence type="ECO:0000313" key="7">
    <source>
        <dbReference type="EMBL" id="GGM36839.1"/>
    </source>
</evidence>
<keyword evidence="2" id="KW-0349">Heme</keyword>
<name>A0A917TSZ6_9ACTN</name>
<keyword evidence="3" id="KW-0479">Metal-binding</keyword>
<gene>
    <name evidence="7" type="ORF">GCM10007977_042880</name>
</gene>
<keyword evidence="8" id="KW-1185">Reference proteome</keyword>
<dbReference type="GO" id="GO:0016829">
    <property type="term" value="F:lyase activity"/>
    <property type="evidence" value="ECO:0007669"/>
    <property type="project" value="UniProtKB-KW"/>
</dbReference>
<evidence type="ECO:0000313" key="8">
    <source>
        <dbReference type="Proteomes" id="UP000642070"/>
    </source>
</evidence>
<dbReference type="AlphaFoldDB" id="A0A917TSZ6"/>
<comment type="similarity">
    <text evidence="6">Belongs to the heme-containing dehydratase family.</text>
</comment>
<dbReference type="InterPro" id="IPR025702">
    <property type="entry name" value="OXD"/>
</dbReference>
<dbReference type="EMBL" id="BMPI01000020">
    <property type="protein sequence ID" value="GGM36839.1"/>
    <property type="molecule type" value="Genomic_DNA"/>
</dbReference>
<comment type="cofactor">
    <cofactor evidence="1">
        <name>heme b</name>
        <dbReference type="ChEBI" id="CHEBI:60344"/>
    </cofactor>
</comment>
<reference evidence="7" key="2">
    <citation type="submission" date="2020-09" db="EMBL/GenBank/DDBJ databases">
        <authorList>
            <person name="Sun Q."/>
            <person name="Ohkuma M."/>
        </authorList>
    </citation>
    <scope>NUCLEOTIDE SEQUENCE</scope>
    <source>
        <strain evidence="7">JCM 19831</strain>
    </source>
</reference>
<keyword evidence="5" id="KW-0456">Lyase</keyword>
<dbReference type="Proteomes" id="UP000642070">
    <property type="component" value="Unassembled WGS sequence"/>
</dbReference>
<accession>A0A917TSZ6</accession>
<reference evidence="7" key="1">
    <citation type="journal article" date="2014" name="Int. J. Syst. Evol. Microbiol.">
        <title>Complete genome sequence of Corynebacterium casei LMG S-19264T (=DSM 44701T), isolated from a smear-ripened cheese.</title>
        <authorList>
            <consortium name="US DOE Joint Genome Institute (JGI-PGF)"/>
            <person name="Walter F."/>
            <person name="Albersmeier A."/>
            <person name="Kalinowski J."/>
            <person name="Ruckert C."/>
        </authorList>
    </citation>
    <scope>NUCLEOTIDE SEQUENCE</scope>
    <source>
        <strain evidence="7">JCM 19831</strain>
    </source>
</reference>
<proteinExistence type="inferred from homology"/>
<dbReference type="Pfam" id="PF13816">
    <property type="entry name" value="Dehydratase_hem"/>
    <property type="match status" value="1"/>
</dbReference>
<comment type="caution">
    <text evidence="7">The sequence shown here is derived from an EMBL/GenBank/DDBJ whole genome shotgun (WGS) entry which is preliminary data.</text>
</comment>
<evidence type="ECO:0000256" key="2">
    <source>
        <dbReference type="ARBA" id="ARBA00022617"/>
    </source>
</evidence>
<protein>
    <submittedName>
        <fullName evidence="7">Phenylacetaldoxime dehydratase</fullName>
    </submittedName>
</protein>